<dbReference type="Gene3D" id="3.40.50.300">
    <property type="entry name" value="P-loop containing nucleotide triphosphate hydrolases"/>
    <property type="match status" value="1"/>
</dbReference>
<dbReference type="PANTHER" id="PTHR36766:SF40">
    <property type="entry name" value="DISEASE RESISTANCE PROTEIN RGA3"/>
    <property type="match status" value="1"/>
</dbReference>
<protein>
    <submittedName>
        <fullName evidence="12">Putative disease resistance RPP13-like protein 1</fullName>
    </submittedName>
</protein>
<dbReference type="AlphaFoldDB" id="A0A199WA78"/>
<dbReference type="Pfam" id="PF25019">
    <property type="entry name" value="LRR_R13L1-DRL21"/>
    <property type="match status" value="1"/>
</dbReference>
<evidence type="ECO:0000256" key="2">
    <source>
        <dbReference type="ARBA" id="ARBA00022614"/>
    </source>
</evidence>
<keyword evidence="5" id="KW-0611">Plant defense</keyword>
<dbReference type="Gene3D" id="1.20.5.4130">
    <property type="match status" value="1"/>
</dbReference>
<dbReference type="InterPro" id="IPR002182">
    <property type="entry name" value="NB-ARC"/>
</dbReference>
<dbReference type="Gene3D" id="3.80.10.10">
    <property type="entry name" value="Ribonuclease Inhibitor"/>
    <property type="match status" value="3"/>
</dbReference>
<evidence type="ECO:0000313" key="12">
    <source>
        <dbReference type="EMBL" id="OAY85800.1"/>
    </source>
</evidence>
<feature type="domain" description="Disease resistance N-terminal" evidence="9">
    <location>
        <begin position="33"/>
        <end position="106"/>
    </location>
</feature>
<dbReference type="SUPFAM" id="SSF52058">
    <property type="entry name" value="L domain-like"/>
    <property type="match status" value="1"/>
</dbReference>
<dbReference type="Pfam" id="PF18052">
    <property type="entry name" value="Rx_N"/>
    <property type="match status" value="1"/>
</dbReference>
<dbReference type="InterPro" id="IPR041118">
    <property type="entry name" value="Rx_N"/>
</dbReference>
<dbReference type="GO" id="GO:0043531">
    <property type="term" value="F:ADP binding"/>
    <property type="evidence" value="ECO:0007669"/>
    <property type="project" value="InterPro"/>
</dbReference>
<proteinExistence type="inferred from homology"/>
<evidence type="ECO:0000256" key="7">
    <source>
        <dbReference type="SAM" id="SignalP"/>
    </source>
</evidence>
<dbReference type="GO" id="GO:0051707">
    <property type="term" value="P:response to other organism"/>
    <property type="evidence" value="ECO:0007669"/>
    <property type="project" value="UniProtKB-ARBA"/>
</dbReference>
<dbReference type="PRINTS" id="PR00364">
    <property type="entry name" value="DISEASERSIST"/>
</dbReference>
<dbReference type="InterPro" id="IPR058922">
    <property type="entry name" value="WHD_DRP"/>
</dbReference>
<dbReference type="EMBL" id="LSRQ01000044">
    <property type="protein sequence ID" value="OAY85800.1"/>
    <property type="molecule type" value="Genomic_DNA"/>
</dbReference>
<dbReference type="Pfam" id="PF23559">
    <property type="entry name" value="WHD_DRP"/>
    <property type="match status" value="1"/>
</dbReference>
<feature type="domain" description="R13L1/DRL21-like LRR repeat region" evidence="11">
    <location>
        <begin position="713"/>
        <end position="837"/>
    </location>
</feature>
<feature type="domain" description="NB-ARC" evidence="8">
    <location>
        <begin position="191"/>
        <end position="390"/>
    </location>
</feature>
<comment type="caution">
    <text evidence="12">The sequence shown here is derived from an EMBL/GenBank/DDBJ whole genome shotgun (WGS) entry which is preliminary data.</text>
</comment>
<name>A0A199WA78_ANACO</name>
<dbReference type="Gene3D" id="1.10.10.10">
    <property type="entry name" value="Winged helix-like DNA-binding domain superfamily/Winged helix DNA-binding domain"/>
    <property type="match status" value="1"/>
</dbReference>
<reference evidence="12 13" key="1">
    <citation type="journal article" date="2016" name="DNA Res.">
        <title>The draft genome of MD-2 pineapple using hybrid error correction of long reads.</title>
        <authorList>
            <person name="Redwan R.M."/>
            <person name="Saidin A."/>
            <person name="Kumar S.V."/>
        </authorList>
    </citation>
    <scope>NUCLEOTIDE SEQUENCE [LARGE SCALE GENOMIC DNA]</scope>
    <source>
        <strain evidence="13">cv. MD2</strain>
        <tissue evidence="12">Leaf</tissue>
    </source>
</reference>
<evidence type="ECO:0000256" key="5">
    <source>
        <dbReference type="ARBA" id="ARBA00022821"/>
    </source>
</evidence>
<keyword evidence="2" id="KW-0433">Leucine-rich repeat</keyword>
<evidence type="ECO:0000259" key="9">
    <source>
        <dbReference type="Pfam" id="PF18052"/>
    </source>
</evidence>
<evidence type="ECO:0000256" key="4">
    <source>
        <dbReference type="ARBA" id="ARBA00022741"/>
    </source>
</evidence>
<feature type="chain" id="PRO_5008286398" evidence="7">
    <location>
        <begin position="22"/>
        <end position="1181"/>
    </location>
</feature>
<dbReference type="SUPFAM" id="SSF52540">
    <property type="entry name" value="P-loop containing nucleoside triphosphate hydrolases"/>
    <property type="match status" value="1"/>
</dbReference>
<evidence type="ECO:0000259" key="10">
    <source>
        <dbReference type="Pfam" id="PF23559"/>
    </source>
</evidence>
<comment type="similarity">
    <text evidence="1">Belongs to the disease resistance NB-LRR family.</text>
</comment>
<dbReference type="InterPro" id="IPR027417">
    <property type="entry name" value="P-loop_NTPase"/>
</dbReference>
<dbReference type="SUPFAM" id="SSF52047">
    <property type="entry name" value="RNI-like"/>
    <property type="match status" value="1"/>
</dbReference>
<dbReference type="InterPro" id="IPR032675">
    <property type="entry name" value="LRR_dom_sf"/>
</dbReference>
<keyword evidence="3" id="KW-0677">Repeat</keyword>
<dbReference type="GO" id="GO:0006952">
    <property type="term" value="P:defense response"/>
    <property type="evidence" value="ECO:0007669"/>
    <property type="project" value="UniProtKB-KW"/>
</dbReference>
<gene>
    <name evidence="12" type="ORF">ACMD2_09974</name>
</gene>
<keyword evidence="6" id="KW-0067">ATP-binding</keyword>
<keyword evidence="4" id="KW-0547">Nucleotide-binding</keyword>
<dbReference type="GO" id="GO:0005524">
    <property type="term" value="F:ATP binding"/>
    <property type="evidence" value="ECO:0007669"/>
    <property type="project" value="UniProtKB-KW"/>
</dbReference>
<feature type="signal peptide" evidence="7">
    <location>
        <begin position="1"/>
        <end position="21"/>
    </location>
</feature>
<feature type="domain" description="Disease resistance protein winged helix" evidence="10">
    <location>
        <begin position="474"/>
        <end position="539"/>
    </location>
</feature>
<evidence type="ECO:0000256" key="3">
    <source>
        <dbReference type="ARBA" id="ARBA00022737"/>
    </source>
</evidence>
<evidence type="ECO:0000259" key="11">
    <source>
        <dbReference type="Pfam" id="PF25019"/>
    </source>
</evidence>
<dbReference type="Proteomes" id="UP000092600">
    <property type="component" value="Unassembled WGS sequence"/>
</dbReference>
<dbReference type="InterPro" id="IPR036388">
    <property type="entry name" value="WH-like_DNA-bd_sf"/>
</dbReference>
<sequence>MPAAELIGLAALGWVASPAVAKLLSEGFTSLGMMMINTEKRLAKLESTIFPVFEVVLDAAERSPHRSKVMKWLRRLKSAYHDAEDALDLLDYQRLKRKAAAASSRRRRRSIITIARVRSLFRPLLRGSRNVLSSRKIKLMRRLSKLEAIAGEAEKLRDLLGVQPVQTAARDGRQTISLPPRGVFGRDSDCEAIIRLLETKHRQEGVPIIPIVGRPGVGKTTLAQYVCERLTSEFGNKHFDLVVWVYASRNFKASEIMKNIIQQASAASEPQSPVNPNDLPAVIRAHLRNLDMMAVDNIDSDEVLQRKMDEKLNSKKFLLVIDDAWCDGEDHAHNWDTLLRCLSKCSPGSKILVTSQTNDAPRKMGAAAENIYVLGELEEDDFLDLFIHHALNGEGIDPCVREDLEKIGKTIARRLDRDPTAAKIVGLCLQDKLQVRYWTETAEKDWSDDKTKALMWSYQHLPAHLQRCFAYLNLYPKGYKFKDLEVFQFWMAQGFIKPAEQDARMEDVGSRYLKELVSRFYVQSHGSYYTLHELLYDLAEKVTCDDCLKIEGNHQKKIPATIRHLCVPASKLKINQEEICKLKKLRTLIVTSGEESIASKGKVATGIFKSLKRLRVLVLELNLENLAEFISELKHLRILQVPDISKFVLPKSACALYQLQVLRIKSARSIPKCLDNFVSLRYLEPPDVPDIGKLTSLQGLEIFQVRKEKGYELAQLQNLNELRGRLRIDSLENVESKESAIAANLKEKKYLDMLQLVWRDGEDNVNSNLDVEILEGLQLPPNLTSLILDGYRGRSCPSWPEHQTSDIQELTLERCRMLEELPPMEQLYPSCRSLELCNLSKLKALHTLPPSLRKLTILITPVLTFVTKEDLQMSQELKASIKQVMRNRMQKWFPRQNQEDLVPKGREMRDFLVTMNGSDNDASSPGHTSIPADIDRWLRLHEQKMELIYSRRNEAKLLLPSTLTELWLEECSITNRALSACLQNLTSLTTLSLGDIRTITRLPSADVLGKLTSLQAIILRGCWAVTSLGGIRSLPHLKELYLSGCPCLDSKDAFLPPSLESTDFLCCANVDDILANADLPHLSRLTITQCHMRTASLQFGNLPSLHSLRVGHCPGLSFSVDVQKLHSLEFLILQNCTNLQAVMNLPKSLRSLVIRGCPILEKQSVKSDSGVHMLGGVPVEQ</sequence>
<evidence type="ECO:0000256" key="6">
    <source>
        <dbReference type="ARBA" id="ARBA00022840"/>
    </source>
</evidence>
<accession>A0A199WA78</accession>
<dbReference type="STRING" id="4615.A0A199WA78"/>
<evidence type="ECO:0000256" key="1">
    <source>
        <dbReference type="ARBA" id="ARBA00008894"/>
    </source>
</evidence>
<evidence type="ECO:0000259" key="8">
    <source>
        <dbReference type="Pfam" id="PF00931"/>
    </source>
</evidence>
<dbReference type="Pfam" id="PF00931">
    <property type="entry name" value="NB-ARC"/>
    <property type="match status" value="1"/>
</dbReference>
<dbReference type="PANTHER" id="PTHR36766">
    <property type="entry name" value="PLANT BROAD-SPECTRUM MILDEW RESISTANCE PROTEIN RPW8"/>
    <property type="match status" value="1"/>
</dbReference>
<organism evidence="12 13">
    <name type="scientific">Ananas comosus</name>
    <name type="common">Pineapple</name>
    <name type="synonym">Ananas ananas</name>
    <dbReference type="NCBI Taxonomy" id="4615"/>
    <lineage>
        <taxon>Eukaryota</taxon>
        <taxon>Viridiplantae</taxon>
        <taxon>Streptophyta</taxon>
        <taxon>Embryophyta</taxon>
        <taxon>Tracheophyta</taxon>
        <taxon>Spermatophyta</taxon>
        <taxon>Magnoliopsida</taxon>
        <taxon>Liliopsida</taxon>
        <taxon>Poales</taxon>
        <taxon>Bromeliaceae</taxon>
        <taxon>Bromelioideae</taxon>
        <taxon>Ananas</taxon>
    </lineage>
</organism>
<evidence type="ECO:0000313" key="13">
    <source>
        <dbReference type="Proteomes" id="UP000092600"/>
    </source>
</evidence>
<dbReference type="InterPro" id="IPR056789">
    <property type="entry name" value="LRR_R13L1-DRL21"/>
</dbReference>
<keyword evidence="7" id="KW-0732">Signal</keyword>